<feature type="signal peptide" evidence="1">
    <location>
        <begin position="1"/>
        <end position="30"/>
    </location>
</feature>
<dbReference type="EMBL" id="BHXQ01000006">
    <property type="protein sequence ID" value="GCC53069.1"/>
    <property type="molecule type" value="Genomic_DNA"/>
</dbReference>
<dbReference type="PANTHER" id="PTHR39335:SF1">
    <property type="entry name" value="BLL4220 PROTEIN"/>
    <property type="match status" value="1"/>
</dbReference>
<feature type="chain" id="PRO_5019477682" description="Lipoprotein" evidence="1">
    <location>
        <begin position="31"/>
        <end position="255"/>
    </location>
</feature>
<reference evidence="2 3" key="1">
    <citation type="submission" date="2018-11" db="EMBL/GenBank/DDBJ databases">
        <title>Chryseotalea sanarue gen. nov., sp., nov., a member of the family Cytophagaceae, isolated from a brackish lake in Hamamatsu Japan.</title>
        <authorList>
            <person name="Maejima Y."/>
            <person name="Iino T."/>
            <person name="Muraguchi Y."/>
            <person name="Fukuda K."/>
            <person name="Ohkuma M."/>
            <person name="Moriuchi R."/>
            <person name="Dohra H."/>
            <person name="Kimbara K."/>
            <person name="Shintani M."/>
        </authorList>
    </citation>
    <scope>NUCLEOTIDE SEQUENCE [LARGE SCALE GENOMIC DNA]</scope>
    <source>
        <strain evidence="2 3">Ys</strain>
    </source>
</reference>
<sequence>MNYPNLKTYTSSKVLTMVALILCTLTIACSDDDDTSPFGLQISNNETFGQIISDSKGMSLYFFANDAQGTSTCSGACAATWPPFLLQNTTLPEGLLTADLGEITRADGAKQTTYKGWPLYYFNGDIAEGDVNGDGSGGTWFIAKPDYTLMLAKINSELVFVGSKGKTVYTFTNDSENASNCNNDCATTWPPYFYGETIVLPSLLSANNFGTITRADGTKQNTYLGKPLYLFKNDSNRGTVLGDGVGGVWYKIVKN</sequence>
<name>A0A401UDU0_9BACT</name>
<organism evidence="2 3">
    <name type="scientific">Chryseotalea sanaruensis</name>
    <dbReference type="NCBI Taxonomy" id="2482724"/>
    <lineage>
        <taxon>Bacteria</taxon>
        <taxon>Pseudomonadati</taxon>
        <taxon>Bacteroidota</taxon>
        <taxon>Cytophagia</taxon>
        <taxon>Cytophagales</taxon>
        <taxon>Chryseotaleaceae</taxon>
        <taxon>Chryseotalea</taxon>
    </lineage>
</organism>
<dbReference type="PROSITE" id="PS51257">
    <property type="entry name" value="PROKAR_LIPOPROTEIN"/>
    <property type="match status" value="1"/>
</dbReference>
<evidence type="ECO:0000313" key="2">
    <source>
        <dbReference type="EMBL" id="GCC53069.1"/>
    </source>
</evidence>
<evidence type="ECO:0008006" key="4">
    <source>
        <dbReference type="Google" id="ProtNLM"/>
    </source>
</evidence>
<keyword evidence="1" id="KW-0732">Signal</keyword>
<gene>
    <name evidence="2" type="ORF">SanaruYs_33100</name>
</gene>
<accession>A0A401UDU0</accession>
<dbReference type="Pfam" id="PF03640">
    <property type="entry name" value="Lipoprotein_15"/>
    <property type="match status" value="4"/>
</dbReference>
<dbReference type="AlphaFoldDB" id="A0A401UDU0"/>
<dbReference type="GO" id="GO:0043448">
    <property type="term" value="P:alkane catabolic process"/>
    <property type="evidence" value="ECO:0007669"/>
    <property type="project" value="TreeGrafter"/>
</dbReference>
<dbReference type="InterPro" id="IPR005297">
    <property type="entry name" value="Lipoprotein_repeat"/>
</dbReference>
<dbReference type="Proteomes" id="UP000288227">
    <property type="component" value="Unassembled WGS sequence"/>
</dbReference>
<dbReference type="PANTHER" id="PTHR39335">
    <property type="entry name" value="BLL4220 PROTEIN"/>
    <property type="match status" value="1"/>
</dbReference>
<dbReference type="OrthoDB" id="597632at2"/>
<comment type="caution">
    <text evidence="2">The sequence shown here is derived from an EMBL/GenBank/DDBJ whole genome shotgun (WGS) entry which is preliminary data.</text>
</comment>
<keyword evidence="3" id="KW-1185">Reference proteome</keyword>
<proteinExistence type="predicted"/>
<protein>
    <recommendedName>
        <fullName evidence="4">Lipoprotein</fullName>
    </recommendedName>
</protein>
<evidence type="ECO:0000313" key="3">
    <source>
        <dbReference type="Proteomes" id="UP000288227"/>
    </source>
</evidence>
<dbReference type="RefSeq" id="WP_127123713.1">
    <property type="nucleotide sequence ID" value="NZ_BHXQ01000006.1"/>
</dbReference>
<evidence type="ECO:0000256" key="1">
    <source>
        <dbReference type="SAM" id="SignalP"/>
    </source>
</evidence>